<dbReference type="InterPro" id="IPR053197">
    <property type="entry name" value="F-box_SCFL_complex_component"/>
</dbReference>
<organism evidence="1">
    <name type="scientific">Arundo donax</name>
    <name type="common">Giant reed</name>
    <name type="synonym">Donax arundinaceus</name>
    <dbReference type="NCBI Taxonomy" id="35708"/>
    <lineage>
        <taxon>Eukaryota</taxon>
        <taxon>Viridiplantae</taxon>
        <taxon>Streptophyta</taxon>
        <taxon>Embryophyta</taxon>
        <taxon>Tracheophyta</taxon>
        <taxon>Spermatophyta</taxon>
        <taxon>Magnoliopsida</taxon>
        <taxon>Liliopsida</taxon>
        <taxon>Poales</taxon>
        <taxon>Poaceae</taxon>
        <taxon>PACMAD clade</taxon>
        <taxon>Arundinoideae</taxon>
        <taxon>Arundineae</taxon>
        <taxon>Arundo</taxon>
    </lineage>
</organism>
<sequence length="232" mass="26763">MFSSTSLKRLAITSTRTSKDYPKEFQHLMIDMPNLIYLRLEEILRRNIHLVDVSSLETASIFLFSLSFENYHVQCNILSALSNVTRLVLVSASVFEDVVPKVLQHDLPRCETFNSLKHLHLGEWFLSGGCYLLIYLLRRSPDIEKVILQLDKARAELMTMITIRGFQMLMQKLILHAKKQKQCLVVKSLEKSESTAHRVIKEPKSSCASCQPILALSPKLKSSQLRMMIWLW</sequence>
<dbReference type="EMBL" id="GBRH01248584">
    <property type="protein sequence ID" value="JAD49311.1"/>
    <property type="molecule type" value="Transcribed_RNA"/>
</dbReference>
<proteinExistence type="predicted"/>
<reference evidence="1" key="1">
    <citation type="submission" date="2014-09" db="EMBL/GenBank/DDBJ databases">
        <authorList>
            <person name="Magalhaes I.L.F."/>
            <person name="Oliveira U."/>
            <person name="Santos F.R."/>
            <person name="Vidigal T.H.D.A."/>
            <person name="Brescovit A.D."/>
            <person name="Santos A.J."/>
        </authorList>
    </citation>
    <scope>NUCLEOTIDE SEQUENCE</scope>
    <source>
        <tissue evidence="1">Shoot tissue taken approximately 20 cm above the soil surface</tissue>
    </source>
</reference>
<evidence type="ECO:0008006" key="2">
    <source>
        <dbReference type="Google" id="ProtNLM"/>
    </source>
</evidence>
<evidence type="ECO:0000313" key="1">
    <source>
        <dbReference type="EMBL" id="JAD49311.1"/>
    </source>
</evidence>
<dbReference type="SUPFAM" id="SSF52047">
    <property type="entry name" value="RNI-like"/>
    <property type="match status" value="1"/>
</dbReference>
<protein>
    <recommendedName>
        <fullName evidence="2">FBD domain-containing protein</fullName>
    </recommendedName>
</protein>
<dbReference type="PANTHER" id="PTHR34223:SF14">
    <property type="entry name" value="OS08G0149100 PROTEIN"/>
    <property type="match status" value="1"/>
</dbReference>
<accession>A0A0A9ADU6</accession>
<dbReference type="AlphaFoldDB" id="A0A0A9ADU6"/>
<name>A0A0A9ADU6_ARUDO</name>
<dbReference type="PANTHER" id="PTHR34223">
    <property type="entry name" value="OS11G0201299 PROTEIN"/>
    <property type="match status" value="1"/>
</dbReference>
<reference evidence="1" key="2">
    <citation type="journal article" date="2015" name="Data Brief">
        <title>Shoot transcriptome of the giant reed, Arundo donax.</title>
        <authorList>
            <person name="Barrero R.A."/>
            <person name="Guerrero F.D."/>
            <person name="Moolhuijzen P."/>
            <person name="Goolsby J.A."/>
            <person name="Tidwell J."/>
            <person name="Bellgard S.E."/>
            <person name="Bellgard M.I."/>
        </authorList>
    </citation>
    <scope>NUCLEOTIDE SEQUENCE</scope>
    <source>
        <tissue evidence="1">Shoot tissue taken approximately 20 cm above the soil surface</tissue>
    </source>
</reference>